<proteinExistence type="predicted"/>
<comment type="caution">
    <text evidence="1">The sequence shown here is derived from an EMBL/GenBank/DDBJ whole genome shotgun (WGS) entry which is preliminary data.</text>
</comment>
<name>X1TL38_9ZZZZ</name>
<dbReference type="EMBL" id="BARW01022662">
    <property type="protein sequence ID" value="GAI88300.1"/>
    <property type="molecule type" value="Genomic_DNA"/>
</dbReference>
<organism evidence="1">
    <name type="scientific">marine sediment metagenome</name>
    <dbReference type="NCBI Taxonomy" id="412755"/>
    <lineage>
        <taxon>unclassified sequences</taxon>
        <taxon>metagenomes</taxon>
        <taxon>ecological metagenomes</taxon>
    </lineage>
</organism>
<dbReference type="PANTHER" id="PTHR34351:SF1">
    <property type="entry name" value="SLR1927 PROTEIN"/>
    <property type="match status" value="1"/>
</dbReference>
<evidence type="ECO:0000313" key="1">
    <source>
        <dbReference type="EMBL" id="GAI88300.1"/>
    </source>
</evidence>
<sequence length="221" mass="24701">PIHGLRRGVEYYGSQLYQPGDSLKSIDWKHSLKHNELISKEFAEFHGQPAIILTNLAVGNAEEADKLAYNIIVTAISLARENIPAALAVYNHEDVVLTTTILQPRQLLLHSLQVTQEIVTFSNPVRYLNPPDVARLRANINRVRFVESKAAEVLAQLLQLEYKNLNTTARLNPATKALTEAFTKVDKQSNIVIISHRNHDAGALAFNTFSFARKRNAVISV</sequence>
<reference evidence="1" key="1">
    <citation type="journal article" date="2014" name="Front. Microbiol.">
        <title>High frequency of phylogenetically diverse reductive dehalogenase-homologous genes in deep subseafloor sedimentary metagenomes.</title>
        <authorList>
            <person name="Kawai M."/>
            <person name="Futagami T."/>
            <person name="Toyoda A."/>
            <person name="Takaki Y."/>
            <person name="Nishi S."/>
            <person name="Hori S."/>
            <person name="Arai W."/>
            <person name="Tsubouchi T."/>
            <person name="Morono Y."/>
            <person name="Uchiyama I."/>
            <person name="Ito T."/>
            <person name="Fujiyama A."/>
            <person name="Inagaki F."/>
            <person name="Takami H."/>
        </authorList>
    </citation>
    <scope>NUCLEOTIDE SEQUENCE</scope>
    <source>
        <strain evidence="1">Expedition CK06-06</strain>
    </source>
</reference>
<dbReference type="AlphaFoldDB" id="X1TL38"/>
<feature type="non-terminal residue" evidence="1">
    <location>
        <position position="1"/>
    </location>
</feature>
<gene>
    <name evidence="1" type="ORF">S12H4_37754</name>
</gene>
<dbReference type="PANTHER" id="PTHR34351">
    <property type="entry name" value="SLR1927 PROTEIN-RELATED"/>
    <property type="match status" value="1"/>
</dbReference>
<protein>
    <submittedName>
        <fullName evidence="1">Uncharacterized protein</fullName>
    </submittedName>
</protein>
<accession>X1TL38</accession>